<keyword evidence="8" id="KW-0675">Receptor</keyword>
<evidence type="ECO:0000256" key="3">
    <source>
        <dbReference type="ARBA" id="ARBA00022614"/>
    </source>
</evidence>
<organism evidence="8 9">
    <name type="scientific">Morella rubra</name>
    <name type="common">Chinese bayberry</name>
    <dbReference type="NCBI Taxonomy" id="262757"/>
    <lineage>
        <taxon>Eukaryota</taxon>
        <taxon>Viridiplantae</taxon>
        <taxon>Streptophyta</taxon>
        <taxon>Embryophyta</taxon>
        <taxon>Tracheophyta</taxon>
        <taxon>Spermatophyta</taxon>
        <taxon>Magnoliopsida</taxon>
        <taxon>eudicotyledons</taxon>
        <taxon>Gunneridae</taxon>
        <taxon>Pentapetalae</taxon>
        <taxon>rosids</taxon>
        <taxon>fabids</taxon>
        <taxon>Fagales</taxon>
        <taxon>Myricaceae</taxon>
        <taxon>Morella</taxon>
    </lineage>
</organism>
<dbReference type="InterPro" id="IPR032675">
    <property type="entry name" value="LRR_dom_sf"/>
</dbReference>
<comment type="subcellular location">
    <subcellularLocation>
        <location evidence="1">Membrane</location>
    </subcellularLocation>
</comment>
<dbReference type="EMBL" id="RXIC02000025">
    <property type="protein sequence ID" value="KAB1206538.1"/>
    <property type="molecule type" value="Genomic_DNA"/>
</dbReference>
<evidence type="ECO:0000256" key="1">
    <source>
        <dbReference type="ARBA" id="ARBA00004370"/>
    </source>
</evidence>
<dbReference type="SUPFAM" id="SSF52058">
    <property type="entry name" value="L domain-like"/>
    <property type="match status" value="1"/>
</dbReference>
<keyword evidence="4" id="KW-0732">Signal</keyword>
<name>A0A6A1V3E6_9ROSI</name>
<evidence type="ECO:0000313" key="8">
    <source>
        <dbReference type="EMBL" id="KAB1206538.1"/>
    </source>
</evidence>
<evidence type="ECO:0000256" key="4">
    <source>
        <dbReference type="ARBA" id="ARBA00022729"/>
    </source>
</evidence>
<proteinExistence type="inferred from homology"/>
<evidence type="ECO:0000256" key="2">
    <source>
        <dbReference type="ARBA" id="ARBA00009592"/>
    </source>
</evidence>
<keyword evidence="3" id="KW-0433">Leucine-rich repeat</keyword>
<dbReference type="Pfam" id="PF00560">
    <property type="entry name" value="LRR_1"/>
    <property type="match status" value="6"/>
</dbReference>
<keyword evidence="6" id="KW-0472">Membrane</keyword>
<dbReference type="PANTHER" id="PTHR48062:SF21">
    <property type="entry name" value="RECEPTOR-LIKE PROTEIN 12"/>
    <property type="match status" value="1"/>
</dbReference>
<gene>
    <name evidence="8" type="ORF">CJ030_MR7G000006</name>
</gene>
<dbReference type="InterPro" id="IPR051502">
    <property type="entry name" value="RLP_Defense_Trigger"/>
</dbReference>
<dbReference type="InterPro" id="IPR001611">
    <property type="entry name" value="Leu-rich_rpt"/>
</dbReference>
<dbReference type="AlphaFoldDB" id="A0A6A1V3E6"/>
<dbReference type="Proteomes" id="UP000516437">
    <property type="component" value="Chromosome 7"/>
</dbReference>
<sequence length="313" mass="34901">MGPFLFAKLSELGKLQLNKKNGHIVPSFISTQHELALLDLSHNSLEGSIPCQLLFNMTSITGLYLSSNEIKGSFLDCSANHIKVPSLAEFDISDNHINGPLPKDIGGLLPLLKEVNMSSNLLEGNIPWSFGDLPLVILDLSKNMLSGTIPSSLTANESPLEYLNLSSNKLEGKMLPNNSMMTRLECLQLGGNHFEGTISPTVLNSPSLVILDVRNNNLSGEIPLWLYDHPRLAAILFRGNHLEGRCHEECVEWKDCKFLIYLIIVFQEVFHLVLITLHSGRRVLLTQTISLKKVDFPSGQQLTTDWKLRHPFK</sequence>
<reference evidence="8 9" key="1">
    <citation type="journal article" date="2019" name="Plant Biotechnol. J.">
        <title>The red bayberry genome and genetic basis of sex determination.</title>
        <authorList>
            <person name="Jia H.M."/>
            <person name="Jia H.J."/>
            <person name="Cai Q.L."/>
            <person name="Wang Y."/>
            <person name="Zhao H.B."/>
            <person name="Yang W.F."/>
            <person name="Wang G.Y."/>
            <person name="Li Y.H."/>
            <person name="Zhan D.L."/>
            <person name="Shen Y.T."/>
            <person name="Niu Q.F."/>
            <person name="Chang L."/>
            <person name="Qiu J."/>
            <person name="Zhao L."/>
            <person name="Xie H.B."/>
            <person name="Fu W.Y."/>
            <person name="Jin J."/>
            <person name="Li X.W."/>
            <person name="Jiao Y."/>
            <person name="Zhou C.C."/>
            <person name="Tu T."/>
            <person name="Chai C.Y."/>
            <person name="Gao J.L."/>
            <person name="Fan L.J."/>
            <person name="van de Weg E."/>
            <person name="Wang J.Y."/>
            <person name="Gao Z.S."/>
        </authorList>
    </citation>
    <scope>NUCLEOTIDE SEQUENCE [LARGE SCALE GENOMIC DNA]</scope>
    <source>
        <tissue evidence="8">Leaves</tissue>
    </source>
</reference>
<dbReference type="OrthoDB" id="1060944at2759"/>
<evidence type="ECO:0000313" key="9">
    <source>
        <dbReference type="Proteomes" id="UP000516437"/>
    </source>
</evidence>
<dbReference type="GO" id="GO:0016020">
    <property type="term" value="C:membrane"/>
    <property type="evidence" value="ECO:0007669"/>
    <property type="project" value="UniProtKB-SubCell"/>
</dbReference>
<dbReference type="Gene3D" id="3.80.10.10">
    <property type="entry name" value="Ribonuclease Inhibitor"/>
    <property type="match status" value="1"/>
</dbReference>
<protein>
    <submittedName>
        <fullName evidence="8">Receptor-like protein 2</fullName>
    </submittedName>
</protein>
<dbReference type="PANTHER" id="PTHR48062">
    <property type="entry name" value="RECEPTOR-LIKE PROTEIN 14"/>
    <property type="match status" value="1"/>
</dbReference>
<comment type="caution">
    <text evidence="8">The sequence shown here is derived from an EMBL/GenBank/DDBJ whole genome shotgun (WGS) entry which is preliminary data.</text>
</comment>
<keyword evidence="9" id="KW-1185">Reference proteome</keyword>
<comment type="similarity">
    <text evidence="2">Belongs to the RLP family.</text>
</comment>
<evidence type="ECO:0000256" key="5">
    <source>
        <dbReference type="ARBA" id="ARBA00022737"/>
    </source>
</evidence>
<evidence type="ECO:0000256" key="6">
    <source>
        <dbReference type="ARBA" id="ARBA00023136"/>
    </source>
</evidence>
<keyword evidence="5" id="KW-0677">Repeat</keyword>
<accession>A0A6A1V3E6</accession>
<evidence type="ECO:0000256" key="7">
    <source>
        <dbReference type="ARBA" id="ARBA00023180"/>
    </source>
</evidence>
<keyword evidence="7" id="KW-0325">Glycoprotein</keyword>
<dbReference type="FunFam" id="3.80.10.10:FF:000041">
    <property type="entry name" value="LRR receptor-like serine/threonine-protein kinase ERECTA"/>
    <property type="match status" value="1"/>
</dbReference>